<keyword evidence="3" id="KW-1185">Reference proteome</keyword>
<dbReference type="Gene3D" id="3.40.960.10">
    <property type="entry name" value="VSR Endonuclease"/>
    <property type="match status" value="1"/>
</dbReference>
<sequence>MRARNEIARALRDSGGVFRTRDHPQLARSIQRLTASGVLTSVLPGIHCAVEDAQRTEIRVRAAALWAPDAVFTGPAAGWLSEWPDLAVPVVTLSGPMRRTPGPGFRVCRERIPDALITRSRGCWSTVPALTALNLVPWIGPQGIDDVLRTGSATVDQLWSALSATPRRPGNSLRRAALIDSRKAPWSEAERLLHSLLREAGIRGWSGNVVVPCGGRRYPVDVVFDRLRLIIEVDGYAFHRAENQDQFHRDRRKWTDLTAAGWTVLHLTWDHLVYDRAWVVDRVRQAMAQCRKAR</sequence>
<dbReference type="EMBL" id="JACCBU010000001">
    <property type="protein sequence ID" value="NYE69266.1"/>
    <property type="molecule type" value="Genomic_DNA"/>
</dbReference>
<dbReference type="InterPro" id="IPR007569">
    <property type="entry name" value="DUF559"/>
</dbReference>
<protein>
    <submittedName>
        <fullName evidence="2">Very-short-patch-repair endonuclease</fullName>
    </submittedName>
</protein>
<feature type="domain" description="DUF559" evidence="1">
    <location>
        <begin position="186"/>
        <end position="286"/>
    </location>
</feature>
<comment type="caution">
    <text evidence="2">The sequence shown here is derived from an EMBL/GenBank/DDBJ whole genome shotgun (WGS) entry which is preliminary data.</text>
</comment>
<gene>
    <name evidence="2" type="ORF">BKA15_000595</name>
</gene>
<evidence type="ECO:0000313" key="3">
    <source>
        <dbReference type="Proteomes" id="UP000569914"/>
    </source>
</evidence>
<dbReference type="RefSeq" id="WP_179748014.1">
    <property type="nucleotide sequence ID" value="NZ_JACCBU010000001.1"/>
</dbReference>
<dbReference type="InterPro" id="IPR011335">
    <property type="entry name" value="Restrct_endonuc-II-like"/>
</dbReference>
<organism evidence="2 3">
    <name type="scientific">Microlunatus parietis</name>
    <dbReference type="NCBI Taxonomy" id="682979"/>
    <lineage>
        <taxon>Bacteria</taxon>
        <taxon>Bacillati</taxon>
        <taxon>Actinomycetota</taxon>
        <taxon>Actinomycetes</taxon>
        <taxon>Propionibacteriales</taxon>
        <taxon>Propionibacteriaceae</taxon>
        <taxon>Microlunatus</taxon>
    </lineage>
</organism>
<dbReference type="GO" id="GO:0004519">
    <property type="term" value="F:endonuclease activity"/>
    <property type="evidence" value="ECO:0007669"/>
    <property type="project" value="UniProtKB-KW"/>
</dbReference>
<dbReference type="AlphaFoldDB" id="A0A7Y9I300"/>
<evidence type="ECO:0000313" key="2">
    <source>
        <dbReference type="EMBL" id="NYE69266.1"/>
    </source>
</evidence>
<dbReference type="Proteomes" id="UP000569914">
    <property type="component" value="Unassembled WGS sequence"/>
</dbReference>
<evidence type="ECO:0000259" key="1">
    <source>
        <dbReference type="Pfam" id="PF04480"/>
    </source>
</evidence>
<keyword evidence="2" id="KW-0378">Hydrolase</keyword>
<keyword evidence="2" id="KW-0255">Endonuclease</keyword>
<accession>A0A7Y9I300</accession>
<keyword evidence="2" id="KW-0540">Nuclease</keyword>
<reference evidence="2 3" key="1">
    <citation type="submission" date="2020-07" db="EMBL/GenBank/DDBJ databases">
        <title>Sequencing the genomes of 1000 actinobacteria strains.</title>
        <authorList>
            <person name="Klenk H.-P."/>
        </authorList>
    </citation>
    <scope>NUCLEOTIDE SEQUENCE [LARGE SCALE GENOMIC DNA]</scope>
    <source>
        <strain evidence="2 3">DSM 22083</strain>
    </source>
</reference>
<dbReference type="SUPFAM" id="SSF52980">
    <property type="entry name" value="Restriction endonuclease-like"/>
    <property type="match status" value="1"/>
</dbReference>
<dbReference type="Pfam" id="PF04480">
    <property type="entry name" value="DUF559"/>
    <property type="match status" value="1"/>
</dbReference>
<name>A0A7Y9I300_9ACTN</name>
<proteinExistence type="predicted"/>